<dbReference type="PROSITE" id="PS51257">
    <property type="entry name" value="PROKAR_LIPOPROTEIN"/>
    <property type="match status" value="1"/>
</dbReference>
<feature type="chain" id="PRO_5040760532" description="Outer membrane protein assembly factor BamD" evidence="8">
    <location>
        <begin position="20"/>
        <end position="358"/>
    </location>
</feature>
<dbReference type="Pfam" id="PF13525">
    <property type="entry name" value="YfiO"/>
    <property type="match status" value="1"/>
</dbReference>
<comment type="caution">
    <text evidence="10">The sequence shown here is derived from an EMBL/GenBank/DDBJ whole genome shotgun (WGS) entry which is preliminary data.</text>
</comment>
<evidence type="ECO:0000256" key="8">
    <source>
        <dbReference type="SAM" id="SignalP"/>
    </source>
</evidence>
<evidence type="ECO:0000256" key="6">
    <source>
        <dbReference type="HAMAP-Rule" id="MF_00922"/>
    </source>
</evidence>
<dbReference type="GO" id="GO:0043165">
    <property type="term" value="P:Gram-negative-bacterium-type cell outer membrane assembly"/>
    <property type="evidence" value="ECO:0007669"/>
    <property type="project" value="UniProtKB-UniRule"/>
</dbReference>
<feature type="compositionally biased region" description="Low complexity" evidence="7">
    <location>
        <begin position="346"/>
        <end position="358"/>
    </location>
</feature>
<protein>
    <recommendedName>
        <fullName evidence="6">Outer membrane protein assembly factor BamD</fullName>
    </recommendedName>
</protein>
<keyword evidence="4 6" id="KW-0998">Cell outer membrane</keyword>
<feature type="signal peptide" evidence="8">
    <location>
        <begin position="1"/>
        <end position="19"/>
    </location>
</feature>
<organism evidence="10 11">
    <name type="scientific">Acinetobacter sedimenti</name>
    <dbReference type="NCBI Taxonomy" id="2919922"/>
    <lineage>
        <taxon>Bacteria</taxon>
        <taxon>Pseudomonadati</taxon>
        <taxon>Pseudomonadota</taxon>
        <taxon>Gammaproteobacteria</taxon>
        <taxon>Moraxellales</taxon>
        <taxon>Moraxellaceae</taxon>
        <taxon>Acinetobacter</taxon>
    </lineage>
</organism>
<dbReference type="HAMAP" id="MF_00922">
    <property type="entry name" value="OM_assembly_BamD"/>
    <property type="match status" value="1"/>
</dbReference>
<dbReference type="PANTHER" id="PTHR37423">
    <property type="entry name" value="SOLUBLE LYTIC MUREIN TRANSGLYCOSYLASE-RELATED"/>
    <property type="match status" value="1"/>
</dbReference>
<gene>
    <name evidence="6" type="primary">bamD</name>
    <name evidence="10" type="ORF">MKI79_09520</name>
</gene>
<evidence type="ECO:0000313" key="11">
    <source>
        <dbReference type="Proteomes" id="UP001139701"/>
    </source>
</evidence>
<evidence type="ECO:0000256" key="3">
    <source>
        <dbReference type="ARBA" id="ARBA00023139"/>
    </source>
</evidence>
<dbReference type="InterPro" id="IPR039565">
    <property type="entry name" value="BamD-like"/>
</dbReference>
<dbReference type="SUPFAM" id="SSF48452">
    <property type="entry name" value="TPR-like"/>
    <property type="match status" value="1"/>
</dbReference>
<comment type="similarity">
    <text evidence="6">Belongs to the BamD family.</text>
</comment>
<dbReference type="EMBL" id="JAKUML010000015">
    <property type="protein sequence ID" value="MCJ8147132.1"/>
    <property type="molecule type" value="Genomic_DNA"/>
</dbReference>
<dbReference type="Proteomes" id="UP001139701">
    <property type="component" value="Unassembled WGS sequence"/>
</dbReference>
<comment type="subunit">
    <text evidence="6">Part of the Bam complex.</text>
</comment>
<dbReference type="PANTHER" id="PTHR37423:SF1">
    <property type="entry name" value="OUTER MEMBRANE PROTEIN ASSEMBLY FACTOR BAMD"/>
    <property type="match status" value="1"/>
</dbReference>
<dbReference type="CDD" id="cd15830">
    <property type="entry name" value="BamD"/>
    <property type="match status" value="1"/>
</dbReference>
<name>A0A9X1WZT6_9GAMM</name>
<evidence type="ECO:0000256" key="4">
    <source>
        <dbReference type="ARBA" id="ARBA00023237"/>
    </source>
</evidence>
<evidence type="ECO:0000256" key="5">
    <source>
        <dbReference type="ARBA" id="ARBA00023288"/>
    </source>
</evidence>
<evidence type="ECO:0000313" key="10">
    <source>
        <dbReference type="EMBL" id="MCJ8147132.1"/>
    </source>
</evidence>
<dbReference type="InterPro" id="IPR017689">
    <property type="entry name" value="BamD"/>
</dbReference>
<evidence type="ECO:0000256" key="1">
    <source>
        <dbReference type="ARBA" id="ARBA00022729"/>
    </source>
</evidence>
<feature type="compositionally biased region" description="Polar residues" evidence="7">
    <location>
        <begin position="288"/>
        <end position="297"/>
    </location>
</feature>
<dbReference type="GO" id="GO:1990063">
    <property type="term" value="C:Bam protein complex"/>
    <property type="evidence" value="ECO:0007669"/>
    <property type="project" value="TreeGrafter"/>
</dbReference>
<keyword evidence="11" id="KW-1185">Reference proteome</keyword>
<dbReference type="Gene3D" id="1.25.40.10">
    <property type="entry name" value="Tetratricopeptide repeat domain"/>
    <property type="match status" value="1"/>
</dbReference>
<dbReference type="GO" id="GO:0051205">
    <property type="term" value="P:protein insertion into membrane"/>
    <property type="evidence" value="ECO:0007669"/>
    <property type="project" value="UniProtKB-UniRule"/>
</dbReference>
<feature type="region of interest" description="Disordered" evidence="7">
    <location>
        <begin position="288"/>
        <end position="358"/>
    </location>
</feature>
<accession>A0A9X1WZT6</accession>
<reference evidence="10" key="1">
    <citation type="submission" date="2022-02" db="EMBL/GenBank/DDBJ databases">
        <title>Acinetobacter A3.8 sp. nov., isolated from Sediment (Zhairuo Island).</title>
        <authorList>
            <person name="Zheng K."/>
        </authorList>
    </citation>
    <scope>NUCLEOTIDE SEQUENCE</scope>
    <source>
        <strain evidence="10">A3.8</strain>
    </source>
</reference>
<evidence type="ECO:0000256" key="7">
    <source>
        <dbReference type="SAM" id="MobiDB-lite"/>
    </source>
</evidence>
<dbReference type="NCBIfam" id="TIGR03302">
    <property type="entry name" value="OM_YfiO"/>
    <property type="match status" value="1"/>
</dbReference>
<dbReference type="RefSeq" id="WP_241572672.1">
    <property type="nucleotide sequence ID" value="NZ_JAKUML010000015.1"/>
</dbReference>
<sequence length="358" mass="39920">MSLSRLNILVLSLSVGVSAALVGCNSNPSKVTDTGPKSSEQAYYEKAQKALERGQYTEAGEQLQALDTYFPTGRYTQQAQLDLMYTRFKQSDYPAAITLAERFIRLNPQHPQVDYAYYVRGVSNMEQNYDGLLRYTSLKQAHRDTSYLKVAYQNFSDFIRRFPSSKYAVDAAQRMQFIGEELAESEMNIARYNIERKAWVAAIQRSRWVLEYYPQVPQTPEAIATIAYGYDQLGDTATANQYKELLQANYPGLLEKDGDVDLSAARNEASIVNKLTLGIVGRSAKNTYATESNMSQPSNTNTESSDESSQRSLMNRLSFGLLGEDGQSTTESSEIESPEVEATVENTATDAVADNTAE</sequence>
<proteinExistence type="inferred from homology"/>
<feature type="domain" description="Outer membrane lipoprotein BamD-like" evidence="9">
    <location>
        <begin position="38"/>
        <end position="243"/>
    </location>
</feature>
<dbReference type="AlphaFoldDB" id="A0A9X1WZT6"/>
<evidence type="ECO:0000259" key="9">
    <source>
        <dbReference type="Pfam" id="PF13525"/>
    </source>
</evidence>
<comment type="subcellular location">
    <subcellularLocation>
        <location evidence="6">Cell outer membrane</location>
        <topology evidence="6">Lipid-anchor</topology>
    </subcellularLocation>
</comment>
<comment type="function">
    <text evidence="6">Part of the outer membrane protein assembly complex, which is involved in assembly and insertion of beta-barrel proteins into the outer membrane.</text>
</comment>
<evidence type="ECO:0000256" key="2">
    <source>
        <dbReference type="ARBA" id="ARBA00023136"/>
    </source>
</evidence>
<dbReference type="InterPro" id="IPR011990">
    <property type="entry name" value="TPR-like_helical_dom_sf"/>
</dbReference>
<keyword evidence="3 6" id="KW-0564">Palmitate</keyword>
<keyword evidence="2 6" id="KW-0472">Membrane</keyword>
<keyword evidence="5 6" id="KW-0449">Lipoprotein</keyword>
<keyword evidence="1 6" id="KW-0732">Signal</keyword>